<name>A0A1C3XNK4_9BRAD</name>
<accession>A0A1C3XNK4</accession>
<feature type="compositionally biased region" description="Basic and acidic residues" evidence="1">
    <location>
        <begin position="688"/>
        <end position="702"/>
    </location>
</feature>
<dbReference type="Proteomes" id="UP000199184">
    <property type="component" value="Unassembled WGS sequence"/>
</dbReference>
<dbReference type="AlphaFoldDB" id="A0A1C3XNK4"/>
<dbReference type="RefSeq" id="WP_129590995.1">
    <property type="nucleotide sequence ID" value="NZ_FMAI01000021.1"/>
</dbReference>
<protein>
    <submittedName>
        <fullName evidence="2">Uncharacterized protein</fullName>
    </submittedName>
</protein>
<evidence type="ECO:0000313" key="2">
    <source>
        <dbReference type="EMBL" id="SCB53810.1"/>
    </source>
</evidence>
<reference evidence="3" key="1">
    <citation type="submission" date="2016-08" db="EMBL/GenBank/DDBJ databases">
        <authorList>
            <person name="Varghese N."/>
            <person name="Submissions Spin"/>
        </authorList>
    </citation>
    <scope>NUCLEOTIDE SEQUENCE [LARGE SCALE GENOMIC DNA]</scope>
    <source>
        <strain evidence="3">ERR11</strain>
    </source>
</reference>
<evidence type="ECO:0000256" key="1">
    <source>
        <dbReference type="SAM" id="MobiDB-lite"/>
    </source>
</evidence>
<gene>
    <name evidence="2" type="ORF">GA0061098_102117</name>
</gene>
<keyword evidence="3" id="KW-1185">Reference proteome</keyword>
<proteinExistence type="predicted"/>
<feature type="region of interest" description="Disordered" evidence="1">
    <location>
        <begin position="674"/>
        <end position="710"/>
    </location>
</feature>
<sequence>MTNGQIRDLCIALLHAETEDEVIELLTKHGYWDKPELWRHYGDLENNWGQGGNQQSLAEAALVEKIVNSVDARLINECLVNGVDPKGQDAPKTIREAVARFFESGTGKKLATGGLVEDWNDEKIREVAQGITLCGTGTRPVMNLTIADCGEGQTPRKIPLTIMSLSKSNKMYIPFVQGQFNQGGTGALRFCGKHNMQLVISRRNPKLLGSDPDDGDKNWGFTVVRRERPEGGRKNSILSYLAPVGVGTEHPDRKGDILSFASPSMKIFPDKESPYGRESTYGTAIKLYDYKYLGERSNIIRGRSILSRLDLLLPEIALPIRLYEFRKNAQGKYLDPGSRETSLSGLRRRLNNTTNVEEGFPIRIPFSPSGEPLFATVYAFKQAGTARDDDEEDEAETKKKKLGGLTRYRKREGVLFVRNGQTQGTLPKDFFRRDTMKLKTIADDLLVFVECDQMGDENREDLFMPSRDRLTENDFKVELIEVLEQTLRNDDTLRQLRNQRQKEMMSDKLKDDKPLADKLQNLIKSSPNLTALLQLGQRITAPFNANPTGTQEEKPFKGEVYPTFFKAKGTSYGEPHKRDCPINYRMRLTFETDARDDYFSRRIEAGKFSIIWIDKTGAEHKVSIVGPNLRSGSASVMVTLPEGVNVGDILSMVAVTEDSRATFKNKIEVNVRPWAEHHKGGGTKKKDKNPDNKKGDERERPRQLSTPKMDPVYRDRWEKFKFDEYTAMKMDTEYDEADNEISVFRINMDNTPLLNEIKQRRLNDENARNQFMYGNVLVGLALLLQDKDKGEPGADAPPQEKVEDRIYAMCRALAPFMLSLTTLGQEDLSDGEQIDGLEAATG</sequence>
<organism evidence="2 3">
    <name type="scientific">Bradyrhizobium shewense</name>
    <dbReference type="NCBI Taxonomy" id="1761772"/>
    <lineage>
        <taxon>Bacteria</taxon>
        <taxon>Pseudomonadati</taxon>
        <taxon>Pseudomonadota</taxon>
        <taxon>Alphaproteobacteria</taxon>
        <taxon>Hyphomicrobiales</taxon>
        <taxon>Nitrobacteraceae</taxon>
        <taxon>Bradyrhizobium</taxon>
    </lineage>
</organism>
<dbReference type="EMBL" id="FMAI01000021">
    <property type="protein sequence ID" value="SCB53810.1"/>
    <property type="molecule type" value="Genomic_DNA"/>
</dbReference>
<evidence type="ECO:0000313" key="3">
    <source>
        <dbReference type="Proteomes" id="UP000199184"/>
    </source>
</evidence>